<keyword evidence="3" id="KW-1185">Reference proteome</keyword>
<dbReference type="AlphaFoldDB" id="A0A7X3FWT7"/>
<evidence type="ECO:0000313" key="2">
    <source>
        <dbReference type="EMBL" id="MVW59426.1"/>
    </source>
</evidence>
<reference evidence="2 3" key="1">
    <citation type="submission" date="2019-12" db="EMBL/GenBank/DDBJ databases">
        <authorList>
            <person name="Li C."/>
            <person name="Zhao J."/>
        </authorList>
    </citation>
    <scope>NUCLEOTIDE SEQUENCE [LARGE SCALE GENOMIC DNA]</scope>
    <source>
        <strain evidence="2 3">NEAU-DD11</strain>
    </source>
</reference>
<evidence type="ECO:0000256" key="1">
    <source>
        <dbReference type="SAM" id="MobiDB-lite"/>
    </source>
</evidence>
<dbReference type="Pfam" id="PF11159">
    <property type="entry name" value="DUF2939"/>
    <property type="match status" value="1"/>
</dbReference>
<gene>
    <name evidence="2" type="ORF">GPY61_05750</name>
</gene>
<feature type="region of interest" description="Disordered" evidence="1">
    <location>
        <begin position="112"/>
        <end position="147"/>
    </location>
</feature>
<comment type="caution">
    <text evidence="2">The sequence shown here is derived from an EMBL/GenBank/DDBJ whole genome shotgun (WGS) entry which is preliminary data.</text>
</comment>
<protein>
    <submittedName>
        <fullName evidence="2">DUF2939 domain-containing protein</fullName>
    </submittedName>
</protein>
<proteinExistence type="predicted"/>
<dbReference type="EMBL" id="WSES01000002">
    <property type="protein sequence ID" value="MVW59426.1"/>
    <property type="molecule type" value="Genomic_DNA"/>
</dbReference>
<evidence type="ECO:0000313" key="3">
    <source>
        <dbReference type="Proteomes" id="UP000443353"/>
    </source>
</evidence>
<sequence length="189" mass="20417">MPMNRTRLLTAGAVGTLLVVAATSFASPWWTLNRLRAAVERHDAEGVSAEVDFPALRDSVKSQLLGSIARGADTNAFAAIGQAFARAVADPLVDAIVSPAGVAAMVEHGKVSIAKPTRDAGTPDTEPPRDKPPQHKPPQHKPPQHKPHYALHYRGWRHFAVTAEDGGSFVFRRAGLWSWKLAGIELPRN</sequence>
<organism evidence="2 3">
    <name type="scientific">Massilia cellulosiltytica</name>
    <dbReference type="NCBI Taxonomy" id="2683234"/>
    <lineage>
        <taxon>Bacteria</taxon>
        <taxon>Pseudomonadati</taxon>
        <taxon>Pseudomonadota</taxon>
        <taxon>Betaproteobacteria</taxon>
        <taxon>Burkholderiales</taxon>
        <taxon>Oxalobacteraceae</taxon>
        <taxon>Telluria group</taxon>
        <taxon>Massilia</taxon>
    </lineage>
</organism>
<dbReference type="Proteomes" id="UP000443353">
    <property type="component" value="Unassembled WGS sequence"/>
</dbReference>
<dbReference type="InterPro" id="IPR021330">
    <property type="entry name" value="DUF2939"/>
</dbReference>
<feature type="compositionally biased region" description="Basic residues" evidence="1">
    <location>
        <begin position="137"/>
        <end position="147"/>
    </location>
</feature>
<name>A0A7X3FWT7_9BURK</name>
<accession>A0A7X3FWT7</accession>